<protein>
    <submittedName>
        <fullName evidence="2">Uncharacterized protein</fullName>
    </submittedName>
</protein>
<dbReference type="EMBL" id="JARFPL010000063">
    <property type="protein sequence ID" value="MDF0594302.1"/>
    <property type="molecule type" value="Genomic_DNA"/>
</dbReference>
<accession>A0ABT5XI07</accession>
<proteinExistence type="predicted"/>
<dbReference type="Proteomes" id="UP001215956">
    <property type="component" value="Unassembled WGS sequence"/>
</dbReference>
<feature type="region of interest" description="Disordered" evidence="1">
    <location>
        <begin position="1"/>
        <end position="27"/>
    </location>
</feature>
<organism evidence="2 3">
    <name type="scientific">Candidatus Methanocrinis alkalitolerans</name>
    <dbReference type="NCBI Taxonomy" id="3033395"/>
    <lineage>
        <taxon>Archaea</taxon>
        <taxon>Methanobacteriati</taxon>
        <taxon>Methanobacteriota</taxon>
        <taxon>Stenosarchaea group</taxon>
        <taxon>Methanomicrobia</taxon>
        <taxon>Methanotrichales</taxon>
        <taxon>Methanotrichaceae</taxon>
        <taxon>Methanocrinis</taxon>
    </lineage>
</organism>
<feature type="compositionally biased region" description="Basic and acidic residues" evidence="1">
    <location>
        <begin position="1"/>
        <end position="18"/>
    </location>
</feature>
<evidence type="ECO:0000313" key="3">
    <source>
        <dbReference type="Proteomes" id="UP001215956"/>
    </source>
</evidence>
<comment type="caution">
    <text evidence="2">The sequence shown here is derived from an EMBL/GenBank/DDBJ whole genome shotgun (WGS) entry which is preliminary data.</text>
</comment>
<name>A0ABT5XI07_9EURY</name>
<dbReference type="RefSeq" id="WP_316969995.1">
    <property type="nucleotide sequence ID" value="NZ_JARFPL010000063.1"/>
</dbReference>
<keyword evidence="3" id="KW-1185">Reference proteome</keyword>
<reference evidence="2 3" key="1">
    <citation type="submission" date="2023-03" db="EMBL/GenBank/DDBJ databases">
        <title>Whole genome sequencing of Methanotrichaceae archaeon M04Ac.</title>
        <authorList>
            <person name="Khomyakova M.A."/>
            <person name="Merkel A.Y."/>
            <person name="Slobodkin A.I."/>
        </authorList>
    </citation>
    <scope>NUCLEOTIDE SEQUENCE [LARGE SCALE GENOMIC DNA]</scope>
    <source>
        <strain evidence="2 3">M04Ac</strain>
    </source>
</reference>
<sequence length="58" mass="6702">MIDKKNRMQDQMLDKQDETTGEIQGLPTDMKDHIDLRFARIETDLAEVKTALIEKGII</sequence>
<evidence type="ECO:0000313" key="2">
    <source>
        <dbReference type="EMBL" id="MDF0594302.1"/>
    </source>
</evidence>
<evidence type="ECO:0000256" key="1">
    <source>
        <dbReference type="SAM" id="MobiDB-lite"/>
    </source>
</evidence>
<gene>
    <name evidence="2" type="ORF">P0O24_12000</name>
</gene>